<dbReference type="InterPro" id="IPR050538">
    <property type="entry name" value="MAP_kinase_kinase_kinase"/>
</dbReference>
<protein>
    <recommendedName>
        <fullName evidence="2">mitogen-activated protein kinase kinase kinase</fullName>
        <ecNumber evidence="2">2.7.11.25</ecNumber>
    </recommendedName>
</protein>
<dbReference type="PROSITE" id="PS00107">
    <property type="entry name" value="PROTEIN_KINASE_ATP"/>
    <property type="match status" value="1"/>
</dbReference>
<evidence type="ECO:0000256" key="1">
    <source>
        <dbReference type="ARBA" id="ARBA00006529"/>
    </source>
</evidence>
<evidence type="ECO:0000256" key="10">
    <source>
        <dbReference type="PROSITE-ProRule" id="PRU10141"/>
    </source>
</evidence>
<feature type="binding site" evidence="10">
    <location>
        <position position="321"/>
    </location>
    <ligand>
        <name>ATP</name>
        <dbReference type="ChEBI" id="CHEBI:30616"/>
    </ligand>
</feature>
<accession>A0ABD1PCX4</accession>
<evidence type="ECO:0000259" key="12">
    <source>
        <dbReference type="PROSITE" id="PS50011"/>
    </source>
</evidence>
<dbReference type="SMART" id="SM00220">
    <property type="entry name" value="S_TKc"/>
    <property type="match status" value="1"/>
</dbReference>
<evidence type="ECO:0000256" key="11">
    <source>
        <dbReference type="SAM" id="MobiDB-lite"/>
    </source>
</evidence>
<dbReference type="Gene3D" id="1.10.510.10">
    <property type="entry name" value="Transferase(Phosphotransferase) domain 1"/>
    <property type="match status" value="1"/>
</dbReference>
<comment type="catalytic activity">
    <reaction evidence="9">
        <text>L-seryl-[protein] + ATP = O-phospho-L-seryl-[protein] + ADP + H(+)</text>
        <dbReference type="Rhea" id="RHEA:17989"/>
        <dbReference type="Rhea" id="RHEA-COMP:9863"/>
        <dbReference type="Rhea" id="RHEA-COMP:11604"/>
        <dbReference type="ChEBI" id="CHEBI:15378"/>
        <dbReference type="ChEBI" id="CHEBI:29999"/>
        <dbReference type="ChEBI" id="CHEBI:30616"/>
        <dbReference type="ChEBI" id="CHEBI:83421"/>
        <dbReference type="ChEBI" id="CHEBI:456216"/>
        <dbReference type="EC" id="2.7.11.25"/>
    </reaction>
</comment>
<evidence type="ECO:0000256" key="4">
    <source>
        <dbReference type="ARBA" id="ARBA00022679"/>
    </source>
</evidence>
<evidence type="ECO:0000256" key="2">
    <source>
        <dbReference type="ARBA" id="ARBA00012406"/>
    </source>
</evidence>
<dbReference type="FunFam" id="1.10.510.10:FF:000359">
    <property type="entry name" value="Mitogen-activated protein kinase 1, putative, expressed"/>
    <property type="match status" value="1"/>
</dbReference>
<feature type="region of interest" description="Disordered" evidence="11">
    <location>
        <begin position="1"/>
        <end position="22"/>
    </location>
</feature>
<evidence type="ECO:0000256" key="8">
    <source>
        <dbReference type="ARBA" id="ARBA00047559"/>
    </source>
</evidence>
<comment type="caution">
    <text evidence="13">The sequence shown here is derived from an EMBL/GenBank/DDBJ whole genome shotgun (WGS) entry which is preliminary data.</text>
</comment>
<evidence type="ECO:0000313" key="14">
    <source>
        <dbReference type="Proteomes" id="UP001604336"/>
    </source>
</evidence>
<keyword evidence="7 10" id="KW-0067">ATP-binding</keyword>
<dbReference type="GO" id="GO:1902065">
    <property type="term" value="P:response to L-glutamate"/>
    <property type="evidence" value="ECO:0007669"/>
    <property type="project" value="UniProtKB-ARBA"/>
</dbReference>
<dbReference type="GO" id="GO:0005524">
    <property type="term" value="F:ATP binding"/>
    <property type="evidence" value="ECO:0007669"/>
    <property type="project" value="UniProtKB-UniRule"/>
</dbReference>
<name>A0ABD1PCX4_9LAMI</name>
<organism evidence="13 14">
    <name type="scientific">Abeliophyllum distichum</name>
    <dbReference type="NCBI Taxonomy" id="126358"/>
    <lineage>
        <taxon>Eukaryota</taxon>
        <taxon>Viridiplantae</taxon>
        <taxon>Streptophyta</taxon>
        <taxon>Embryophyta</taxon>
        <taxon>Tracheophyta</taxon>
        <taxon>Spermatophyta</taxon>
        <taxon>Magnoliopsida</taxon>
        <taxon>eudicotyledons</taxon>
        <taxon>Gunneridae</taxon>
        <taxon>Pentapetalae</taxon>
        <taxon>asterids</taxon>
        <taxon>lamiids</taxon>
        <taxon>Lamiales</taxon>
        <taxon>Oleaceae</taxon>
        <taxon>Forsythieae</taxon>
        <taxon>Abeliophyllum</taxon>
    </lineage>
</organism>
<feature type="compositionally biased region" description="Basic residues" evidence="11">
    <location>
        <begin position="1"/>
        <end position="14"/>
    </location>
</feature>
<dbReference type="InterPro" id="IPR011009">
    <property type="entry name" value="Kinase-like_dom_sf"/>
</dbReference>
<evidence type="ECO:0000256" key="9">
    <source>
        <dbReference type="ARBA" id="ARBA00048329"/>
    </source>
</evidence>
<dbReference type="PANTHER" id="PTHR48016:SF29">
    <property type="entry name" value="MITOGEN-ACTIVATED PROTEIN KINASE KINASE KINASE 1-RELATED"/>
    <property type="match status" value="1"/>
</dbReference>
<feature type="domain" description="Protein kinase" evidence="12">
    <location>
        <begin position="293"/>
        <end position="546"/>
    </location>
</feature>
<dbReference type="PANTHER" id="PTHR48016">
    <property type="entry name" value="MAP KINASE KINASE KINASE SSK2-RELATED-RELATED"/>
    <property type="match status" value="1"/>
</dbReference>
<dbReference type="InterPro" id="IPR017441">
    <property type="entry name" value="Protein_kinase_ATP_BS"/>
</dbReference>
<keyword evidence="3" id="KW-0723">Serine/threonine-protein kinase</keyword>
<dbReference type="EC" id="2.7.11.25" evidence="2"/>
<sequence length="566" mass="62774">MIHLKQKRHQHQQQRPRLDRRNAIKNIDYDADASSFSSPSSYKTRSLDVLPLSDRTSFRVEGVDGEFDRICRSLGLSGPEDFSIPVAAWEARRALSPSGNLKTPGFNDRSVLDELSERFGAGVKVGDAVVDDTELKDRVYLNLDKSEATVNNVSENEVESKLFSSGGWGIKGIRPPKLAPPPAIMRSVVDNTSSTWDIFRSFGPQDDRDLNSPRDVVDSLVDAFEENKEVNRREIVGKQEESGEGGKNATGVGLESCSDSTTDENDDGSVVLIVDTIYSVSPSGSFRCNISSWQKGDFLGSGSFGTVYEGFTDDGFFFAVKEVSLLDKGSQGQQSIFQLEQEISLLSQFRHDNIVRYLGTDKDDAKLYIFLELVTKGSLARLYQKYRLRDSQVSAYTRQILSGLNYLHCKDVVHRDIKCANILVDVSGSVKLADFGLAKATKLNDIKSCKGTPFWMAPEVVNQRNHGYGRAADIWSLGCTVLEMLTGQIPYSHLEGMQALFRIGRGELPPIPSSLSRDAQDFILKCLQVNPDNRPTAAQLLELPFVKKPPSTFPSPVSPHYYGMQL</sequence>
<comment type="catalytic activity">
    <reaction evidence="8">
        <text>L-threonyl-[protein] + ATP = O-phospho-L-threonyl-[protein] + ADP + H(+)</text>
        <dbReference type="Rhea" id="RHEA:46608"/>
        <dbReference type="Rhea" id="RHEA-COMP:11060"/>
        <dbReference type="Rhea" id="RHEA-COMP:11605"/>
        <dbReference type="ChEBI" id="CHEBI:15378"/>
        <dbReference type="ChEBI" id="CHEBI:30013"/>
        <dbReference type="ChEBI" id="CHEBI:30616"/>
        <dbReference type="ChEBI" id="CHEBI:61977"/>
        <dbReference type="ChEBI" id="CHEBI:456216"/>
        <dbReference type="EC" id="2.7.11.25"/>
    </reaction>
</comment>
<keyword evidence="5 10" id="KW-0547">Nucleotide-binding</keyword>
<dbReference type="Proteomes" id="UP001604336">
    <property type="component" value="Unassembled WGS sequence"/>
</dbReference>
<comment type="similarity">
    <text evidence="1">Belongs to the protein kinase superfamily. STE Ser/Thr protein kinase family. MAP kinase kinase kinase subfamily.</text>
</comment>
<evidence type="ECO:0000256" key="6">
    <source>
        <dbReference type="ARBA" id="ARBA00022777"/>
    </source>
</evidence>
<proteinExistence type="inferred from homology"/>
<keyword evidence="4" id="KW-0808">Transferase</keyword>
<dbReference type="InterPro" id="IPR008271">
    <property type="entry name" value="Ser/Thr_kinase_AS"/>
</dbReference>
<dbReference type="Pfam" id="PF00069">
    <property type="entry name" value="Pkinase"/>
    <property type="match status" value="1"/>
</dbReference>
<evidence type="ECO:0000256" key="5">
    <source>
        <dbReference type="ARBA" id="ARBA00022741"/>
    </source>
</evidence>
<reference evidence="14" key="1">
    <citation type="submission" date="2024-07" db="EMBL/GenBank/DDBJ databases">
        <title>Two chromosome-level genome assemblies of Korean endemic species Abeliophyllum distichum and Forsythia ovata (Oleaceae).</title>
        <authorList>
            <person name="Jang H."/>
        </authorList>
    </citation>
    <scope>NUCLEOTIDE SEQUENCE [LARGE SCALE GENOMIC DNA]</scope>
</reference>
<dbReference type="InterPro" id="IPR000719">
    <property type="entry name" value="Prot_kinase_dom"/>
</dbReference>
<dbReference type="PROSITE" id="PS00108">
    <property type="entry name" value="PROTEIN_KINASE_ST"/>
    <property type="match status" value="1"/>
</dbReference>
<evidence type="ECO:0000256" key="7">
    <source>
        <dbReference type="ARBA" id="ARBA00022840"/>
    </source>
</evidence>
<feature type="region of interest" description="Disordered" evidence="11">
    <location>
        <begin position="234"/>
        <end position="265"/>
    </location>
</feature>
<evidence type="ECO:0000313" key="13">
    <source>
        <dbReference type="EMBL" id="KAL2460481.1"/>
    </source>
</evidence>
<keyword evidence="14" id="KW-1185">Reference proteome</keyword>
<evidence type="ECO:0000256" key="3">
    <source>
        <dbReference type="ARBA" id="ARBA00022527"/>
    </source>
</evidence>
<dbReference type="AlphaFoldDB" id="A0ABD1PCX4"/>
<keyword evidence="6 13" id="KW-0418">Kinase</keyword>
<gene>
    <name evidence="13" type="ORF">Adt_43901</name>
</gene>
<dbReference type="PROSITE" id="PS50011">
    <property type="entry name" value="PROTEIN_KINASE_DOM"/>
    <property type="match status" value="1"/>
</dbReference>
<dbReference type="GO" id="GO:0004709">
    <property type="term" value="F:MAP kinase kinase kinase activity"/>
    <property type="evidence" value="ECO:0007669"/>
    <property type="project" value="UniProtKB-EC"/>
</dbReference>
<dbReference type="SUPFAM" id="SSF56112">
    <property type="entry name" value="Protein kinase-like (PK-like)"/>
    <property type="match status" value="1"/>
</dbReference>
<dbReference type="EMBL" id="JBFOLK010000014">
    <property type="protein sequence ID" value="KAL2460481.1"/>
    <property type="molecule type" value="Genomic_DNA"/>
</dbReference>